<dbReference type="OrthoDB" id="9128788at2"/>
<keyword evidence="1" id="KW-0812">Transmembrane</keyword>
<name>A0A228HPT6_9BURK</name>
<keyword evidence="1" id="KW-0472">Membrane</keyword>
<accession>A0A228HPT6</accession>
<sequence length="201" mass="22145">MADSRFVRHVKVWFFFVPLVAVAIMPVVPNRSLFEIPEAETRSVVATIGEDRADQAVATTNRLFRGYFVDTGVVAASLETTRGSEADDGGMTNLASTWVHNFWRLVYRVVYRLTIMKLWLFGTLAFCIAMFVDGTVRRKIRAAAAGYVSPVSFHLAGHGILLVFGVAFSVLIAPIPLLAPYWIAIAGCLGVLLWKAASSYQ</sequence>
<evidence type="ECO:0000256" key="1">
    <source>
        <dbReference type="SAM" id="Phobius"/>
    </source>
</evidence>
<keyword evidence="1" id="KW-1133">Transmembrane helix</keyword>
<feature type="transmembrane region" description="Helical" evidence="1">
    <location>
        <begin position="12"/>
        <end position="28"/>
    </location>
</feature>
<gene>
    <name evidence="2" type="ORF">CFB84_41785</name>
</gene>
<dbReference type="AlphaFoldDB" id="A0A228HPT6"/>
<dbReference type="EMBL" id="NKFA01000042">
    <property type="protein sequence ID" value="OXI31929.1"/>
    <property type="molecule type" value="Genomic_DNA"/>
</dbReference>
<feature type="transmembrane region" description="Helical" evidence="1">
    <location>
        <begin position="109"/>
        <end position="132"/>
    </location>
</feature>
<feature type="transmembrane region" description="Helical" evidence="1">
    <location>
        <begin position="153"/>
        <end position="173"/>
    </location>
</feature>
<evidence type="ECO:0008006" key="4">
    <source>
        <dbReference type="Google" id="ProtNLM"/>
    </source>
</evidence>
<evidence type="ECO:0000313" key="2">
    <source>
        <dbReference type="EMBL" id="OXI31929.1"/>
    </source>
</evidence>
<reference evidence="2 3" key="2">
    <citation type="submission" date="2017-08" db="EMBL/GenBank/DDBJ databases">
        <title>WGS of novel Burkholderia cepaca complex species.</title>
        <authorList>
            <person name="Lipuma J."/>
            <person name="Spilker T."/>
        </authorList>
    </citation>
    <scope>NUCLEOTIDE SEQUENCE [LARGE SCALE GENOMIC DNA]</scope>
    <source>
        <strain evidence="2 3">AU17325</strain>
    </source>
</reference>
<organism evidence="2 3">
    <name type="scientific">Burkholderia aenigmatica</name>
    <dbReference type="NCBI Taxonomy" id="2015348"/>
    <lineage>
        <taxon>Bacteria</taxon>
        <taxon>Pseudomonadati</taxon>
        <taxon>Pseudomonadota</taxon>
        <taxon>Betaproteobacteria</taxon>
        <taxon>Burkholderiales</taxon>
        <taxon>Burkholderiaceae</taxon>
        <taxon>Burkholderia</taxon>
        <taxon>Burkholderia cepacia complex</taxon>
    </lineage>
</organism>
<protein>
    <recommendedName>
        <fullName evidence="4">DUF4400 domain-containing protein</fullName>
    </recommendedName>
</protein>
<evidence type="ECO:0000313" key="3">
    <source>
        <dbReference type="Proteomes" id="UP000214600"/>
    </source>
</evidence>
<comment type="caution">
    <text evidence="2">The sequence shown here is derived from an EMBL/GenBank/DDBJ whole genome shotgun (WGS) entry which is preliminary data.</text>
</comment>
<dbReference type="InterPro" id="IPR022266">
    <property type="entry name" value="DtrJ-like"/>
</dbReference>
<dbReference type="RefSeq" id="WP_059888749.1">
    <property type="nucleotide sequence ID" value="NZ_CP091649.1"/>
</dbReference>
<reference evidence="3" key="1">
    <citation type="submission" date="2017-06" db="EMBL/GenBank/DDBJ databases">
        <authorList>
            <person name="LiPuma J."/>
            <person name="Spilker T."/>
        </authorList>
    </citation>
    <scope>NUCLEOTIDE SEQUENCE [LARGE SCALE GENOMIC DNA]</scope>
    <source>
        <strain evidence="3">AU17325</strain>
    </source>
</reference>
<dbReference type="Pfam" id="PF14348">
    <property type="entry name" value="DtrJ-like"/>
    <property type="match status" value="1"/>
</dbReference>
<proteinExistence type="predicted"/>
<dbReference type="Proteomes" id="UP000214600">
    <property type="component" value="Unassembled WGS sequence"/>
</dbReference>
<feature type="transmembrane region" description="Helical" evidence="1">
    <location>
        <begin position="179"/>
        <end position="197"/>
    </location>
</feature>